<protein>
    <submittedName>
        <fullName evidence="3">Uncharacterized protein</fullName>
    </submittedName>
</protein>
<dbReference type="Proteomes" id="UP001152622">
    <property type="component" value="Chromosome 6"/>
</dbReference>
<comment type="caution">
    <text evidence="3">The sequence shown here is derived from an EMBL/GenBank/DDBJ whole genome shotgun (WGS) entry which is preliminary data.</text>
</comment>
<feature type="compositionally biased region" description="Basic and acidic residues" evidence="1">
    <location>
        <begin position="254"/>
        <end position="264"/>
    </location>
</feature>
<feature type="region of interest" description="Disordered" evidence="1">
    <location>
        <begin position="138"/>
        <end position="157"/>
    </location>
</feature>
<dbReference type="AlphaFoldDB" id="A0A9Q1FFA4"/>
<keyword evidence="2" id="KW-0732">Signal</keyword>
<sequence>MGTIWLPMESLAWLLKTAFLERSPDGRDYRVRNAWDCVRRSGPCVPAPLPLCFPLLAVEATLLKGKQPGAAGPFESIGLFAPCLPSPPVTIASQYALQLLATVASERLNARCGESSRAEMKSFHILLPVWFLRRPPPTTRQLGRGPPGAPESPLKVPPCAVAGKIRSQRPALRDSAIGRFNWARRPRGRGSGAVRKGAILATAARKRKDLQEALLKIGGARVFVSVRGAYVRTLASRVLVTAPEGVHDIPGARYEPRTGKERQSAKAPTAAVAEQANKILLQSSGVANRRLLTPPRSPHPTHRSTVTRKGQSSRQADRQAGSRRKLHASRWTAVFNCRQRSLVLSSSAPVLRFAVSNTDSR</sequence>
<evidence type="ECO:0000313" key="4">
    <source>
        <dbReference type="Proteomes" id="UP001152622"/>
    </source>
</evidence>
<name>A0A9Q1FFA4_SYNKA</name>
<dbReference type="EMBL" id="JAINUF010000006">
    <property type="protein sequence ID" value="KAJ8357020.1"/>
    <property type="molecule type" value="Genomic_DNA"/>
</dbReference>
<evidence type="ECO:0000313" key="3">
    <source>
        <dbReference type="EMBL" id="KAJ8357020.1"/>
    </source>
</evidence>
<feature type="region of interest" description="Disordered" evidence="1">
    <location>
        <begin position="284"/>
        <end position="327"/>
    </location>
</feature>
<evidence type="ECO:0000256" key="1">
    <source>
        <dbReference type="SAM" id="MobiDB-lite"/>
    </source>
</evidence>
<gene>
    <name evidence="3" type="ORF">SKAU_G00198140</name>
</gene>
<feature type="signal peptide" evidence="2">
    <location>
        <begin position="1"/>
        <end position="20"/>
    </location>
</feature>
<proteinExistence type="predicted"/>
<keyword evidence="4" id="KW-1185">Reference proteome</keyword>
<feature type="chain" id="PRO_5040415889" evidence="2">
    <location>
        <begin position="21"/>
        <end position="361"/>
    </location>
</feature>
<evidence type="ECO:0000256" key="2">
    <source>
        <dbReference type="SAM" id="SignalP"/>
    </source>
</evidence>
<reference evidence="3" key="1">
    <citation type="journal article" date="2023" name="Science">
        <title>Genome structures resolve the early diversification of teleost fishes.</title>
        <authorList>
            <person name="Parey E."/>
            <person name="Louis A."/>
            <person name="Montfort J."/>
            <person name="Bouchez O."/>
            <person name="Roques C."/>
            <person name="Iampietro C."/>
            <person name="Lluch J."/>
            <person name="Castinel A."/>
            <person name="Donnadieu C."/>
            <person name="Desvignes T."/>
            <person name="Floi Bucao C."/>
            <person name="Jouanno E."/>
            <person name="Wen M."/>
            <person name="Mejri S."/>
            <person name="Dirks R."/>
            <person name="Jansen H."/>
            <person name="Henkel C."/>
            <person name="Chen W.J."/>
            <person name="Zahm M."/>
            <person name="Cabau C."/>
            <person name="Klopp C."/>
            <person name="Thompson A.W."/>
            <person name="Robinson-Rechavi M."/>
            <person name="Braasch I."/>
            <person name="Lecointre G."/>
            <person name="Bobe J."/>
            <person name="Postlethwait J.H."/>
            <person name="Berthelot C."/>
            <person name="Roest Crollius H."/>
            <person name="Guiguen Y."/>
        </authorList>
    </citation>
    <scope>NUCLEOTIDE SEQUENCE</scope>
    <source>
        <strain evidence="3">WJC10195</strain>
    </source>
</reference>
<feature type="region of interest" description="Disordered" evidence="1">
    <location>
        <begin position="247"/>
        <end position="267"/>
    </location>
</feature>
<organism evidence="3 4">
    <name type="scientific">Synaphobranchus kaupii</name>
    <name type="common">Kaup's arrowtooth eel</name>
    <dbReference type="NCBI Taxonomy" id="118154"/>
    <lineage>
        <taxon>Eukaryota</taxon>
        <taxon>Metazoa</taxon>
        <taxon>Chordata</taxon>
        <taxon>Craniata</taxon>
        <taxon>Vertebrata</taxon>
        <taxon>Euteleostomi</taxon>
        <taxon>Actinopterygii</taxon>
        <taxon>Neopterygii</taxon>
        <taxon>Teleostei</taxon>
        <taxon>Anguilliformes</taxon>
        <taxon>Synaphobranchidae</taxon>
        <taxon>Synaphobranchus</taxon>
    </lineage>
</organism>
<accession>A0A9Q1FFA4</accession>